<dbReference type="GO" id="GO:0006313">
    <property type="term" value="P:DNA transposition"/>
    <property type="evidence" value="ECO:0007669"/>
    <property type="project" value="InterPro"/>
</dbReference>
<feature type="domain" description="Transposase IS116/IS110/IS902 C-terminal" evidence="2">
    <location>
        <begin position="212"/>
        <end position="288"/>
    </location>
</feature>
<dbReference type="InterPro" id="IPR047650">
    <property type="entry name" value="Transpos_IS110"/>
</dbReference>
<dbReference type="AlphaFoldDB" id="A0A0J1H024"/>
<dbReference type="Proteomes" id="UP000036097">
    <property type="component" value="Unassembled WGS sequence"/>
</dbReference>
<dbReference type="RefSeq" id="WP_047879179.1">
    <property type="nucleotide sequence ID" value="NZ_LDOT01000015.1"/>
</dbReference>
<dbReference type="STRING" id="1195763.ABT56_12300"/>
<dbReference type="InterPro" id="IPR002525">
    <property type="entry name" value="Transp_IS110-like_N"/>
</dbReference>
<dbReference type="Pfam" id="PF01548">
    <property type="entry name" value="DEDD_Tnp_IS110"/>
    <property type="match status" value="1"/>
</dbReference>
<dbReference type="InterPro" id="IPR003346">
    <property type="entry name" value="Transposase_20"/>
</dbReference>
<dbReference type="Pfam" id="PF02371">
    <property type="entry name" value="Transposase_20"/>
    <property type="match status" value="1"/>
</dbReference>
<dbReference type="OrthoDB" id="5289737at2"/>
<evidence type="ECO:0000313" key="3">
    <source>
        <dbReference type="EMBL" id="KLV05164.1"/>
    </source>
</evidence>
<protein>
    <submittedName>
        <fullName evidence="3">Transposase</fullName>
    </submittedName>
</protein>
<dbReference type="GO" id="GO:0003677">
    <property type="term" value="F:DNA binding"/>
    <property type="evidence" value="ECO:0007669"/>
    <property type="project" value="InterPro"/>
</dbReference>
<dbReference type="GO" id="GO:0004803">
    <property type="term" value="F:transposase activity"/>
    <property type="evidence" value="ECO:0007669"/>
    <property type="project" value="InterPro"/>
</dbReference>
<evidence type="ECO:0000259" key="1">
    <source>
        <dbReference type="Pfam" id="PF01548"/>
    </source>
</evidence>
<evidence type="ECO:0000259" key="2">
    <source>
        <dbReference type="Pfam" id="PF02371"/>
    </source>
</evidence>
<gene>
    <name evidence="3" type="ORF">ABT56_12300</name>
</gene>
<name>A0A0J1H024_9GAMM</name>
<dbReference type="PANTHER" id="PTHR33055">
    <property type="entry name" value="TRANSPOSASE FOR INSERTION SEQUENCE ELEMENT IS1111A"/>
    <property type="match status" value="1"/>
</dbReference>
<dbReference type="EMBL" id="LDOT01000015">
    <property type="protein sequence ID" value="KLV05164.1"/>
    <property type="molecule type" value="Genomic_DNA"/>
</dbReference>
<sequence>MSLSIYSIDLAKHSFSIHGEDTNGNTLIHKTISRAKVLTFFANLPPAIVGMEACGSSHYWARELTKLGHTAKIMASKYVAPFRTGAKNDLNDAVAICVAVTRPSTRFVKIKSAEQQSILMLHRARDNWVHERTALLNQIRAVMAEFGIIAPKGRHALQANIGHVLEDAENQLPDLARAILADCYDHLLSINQRIADQERCFDMLVNHSNNAQKIMKVAGVGPITATVVIASIGKGEQFDKGRDFAAWLELVPTQYSTGGKPRLGRITKKGDKYLRTLLVHGARAAITNIGNKTDRLSLWCKGLVERRGLKRAIVALAAKNARIIWSLLRNDTEYQVAV</sequence>
<comment type="caution">
    <text evidence="3">The sequence shown here is derived from an EMBL/GenBank/DDBJ whole genome shotgun (WGS) entry which is preliminary data.</text>
</comment>
<reference evidence="3 4" key="1">
    <citation type="submission" date="2015-05" db="EMBL/GenBank/DDBJ databases">
        <title>Photobacterium galathea sp. nov.</title>
        <authorList>
            <person name="Machado H."/>
            <person name="Gram L."/>
        </authorList>
    </citation>
    <scope>NUCLEOTIDE SEQUENCE [LARGE SCALE GENOMIC DNA]</scope>
    <source>
        <strain evidence="3 4">CGMCC 1.12159</strain>
    </source>
</reference>
<dbReference type="PANTHER" id="PTHR33055:SF3">
    <property type="entry name" value="PUTATIVE TRANSPOSASE FOR IS117-RELATED"/>
    <property type="match status" value="1"/>
</dbReference>
<organism evidence="3 4">
    <name type="scientific">Photobacterium aquae</name>
    <dbReference type="NCBI Taxonomy" id="1195763"/>
    <lineage>
        <taxon>Bacteria</taxon>
        <taxon>Pseudomonadati</taxon>
        <taxon>Pseudomonadota</taxon>
        <taxon>Gammaproteobacteria</taxon>
        <taxon>Vibrionales</taxon>
        <taxon>Vibrionaceae</taxon>
        <taxon>Photobacterium</taxon>
    </lineage>
</organism>
<keyword evidence="4" id="KW-1185">Reference proteome</keyword>
<accession>A0A0J1H024</accession>
<feature type="domain" description="Transposase IS110-like N-terminal" evidence="1">
    <location>
        <begin position="8"/>
        <end position="145"/>
    </location>
</feature>
<dbReference type="NCBIfam" id="NF033542">
    <property type="entry name" value="transpos_IS110"/>
    <property type="match status" value="1"/>
</dbReference>
<dbReference type="PATRIC" id="fig|1195763.3.peg.2595"/>
<proteinExistence type="predicted"/>
<evidence type="ECO:0000313" key="4">
    <source>
        <dbReference type="Proteomes" id="UP000036097"/>
    </source>
</evidence>